<organism evidence="4 5">
    <name type="scientific">Candidula unifasciata</name>
    <dbReference type="NCBI Taxonomy" id="100452"/>
    <lineage>
        <taxon>Eukaryota</taxon>
        <taxon>Metazoa</taxon>
        <taxon>Spiralia</taxon>
        <taxon>Lophotrochozoa</taxon>
        <taxon>Mollusca</taxon>
        <taxon>Gastropoda</taxon>
        <taxon>Heterobranchia</taxon>
        <taxon>Euthyneura</taxon>
        <taxon>Panpulmonata</taxon>
        <taxon>Eupulmonata</taxon>
        <taxon>Stylommatophora</taxon>
        <taxon>Helicina</taxon>
        <taxon>Helicoidea</taxon>
        <taxon>Geomitridae</taxon>
        <taxon>Candidula</taxon>
    </lineage>
</organism>
<dbReference type="AlphaFoldDB" id="A0A8S3YLC3"/>
<dbReference type="EMBL" id="CAJHNH020000472">
    <property type="protein sequence ID" value="CAG5117917.1"/>
    <property type="molecule type" value="Genomic_DNA"/>
</dbReference>
<reference evidence="4" key="1">
    <citation type="submission" date="2021-04" db="EMBL/GenBank/DDBJ databases">
        <authorList>
            <consortium name="Molecular Ecology Group"/>
        </authorList>
    </citation>
    <scope>NUCLEOTIDE SEQUENCE</scope>
</reference>
<comment type="caution">
    <text evidence="4">The sequence shown here is derived from an EMBL/GenBank/DDBJ whole genome shotgun (WGS) entry which is preliminary data.</text>
</comment>
<evidence type="ECO:0000259" key="3">
    <source>
        <dbReference type="Pfam" id="PF14915"/>
    </source>
</evidence>
<gene>
    <name evidence="4" type="ORF">CUNI_LOCUS3475</name>
</gene>
<feature type="coiled-coil region" evidence="2">
    <location>
        <begin position="432"/>
        <end position="494"/>
    </location>
</feature>
<keyword evidence="5" id="KW-1185">Reference proteome</keyword>
<feature type="non-terminal residue" evidence="4">
    <location>
        <position position="721"/>
    </location>
</feature>
<dbReference type="OrthoDB" id="366390at2759"/>
<evidence type="ECO:0000313" key="4">
    <source>
        <dbReference type="EMBL" id="CAG5117917.1"/>
    </source>
</evidence>
<feature type="coiled-coil region" evidence="2">
    <location>
        <begin position="223"/>
        <end position="390"/>
    </location>
</feature>
<keyword evidence="1 2" id="KW-0175">Coiled coil</keyword>
<proteinExistence type="predicted"/>
<evidence type="ECO:0000313" key="5">
    <source>
        <dbReference type="Proteomes" id="UP000678393"/>
    </source>
</evidence>
<feature type="domain" description="CCDC144C-like coiled-coil" evidence="3">
    <location>
        <begin position="1"/>
        <end position="305"/>
    </location>
</feature>
<sequence length="721" mass="83157">KLNEEALAHATMQYNIQLSSLRSDISTANSVTERERAAKEKLEAELGGSGDVVTRIDIMNTLNSNSESDKADEKLQTEKENFSRELDKKNGEIAELKENIQLVNLRLTTADSKLSSLEHELHVSATSLVERTSNLQQLQQELERLKASASSLEQNYRFEKDLNVKLQAKVDSLQEKLSQHQHENLSLRQQIDSLRVNTGGQPDANEKLNNILTSLRADSDRAKASLEEKNGHLLEQVARLKEEVRGSETRRVTVEQDLRRLQDEHNEMVKQLSQTEASLQIALKTKEQLEQERTQLKMDLEKLQHRYQITHDKSVEAQARLSELVDRLEKAENNSVFSRQQLVDTSANMQGLVRSKFEQDESLQQLQIDNTKLEAELRFEKQRADMLYQDLQDSQKVRSSLEALCSNLKSTSAHLEERLGSENGFEDGRLDIADLEKSKQSSESRLVEEKNRVTLANEERRSLENRLEAEMSKNQQLQKDVTTLKMHLKSTKNKIKMAGATAQTRFAASEGDLRAELEAKYRQELNRKLEDVNRFLDSQSQLRDRLDTSRTEVEVRLMYDKRKLEEEIHSLKVKFEQAVSQRETLEMEANRFRELYESEMKWRIRISDQLQLATEKSSNLKSKLNNERVHRNHLTDSIGNLNSSIVSNNNFDLGRINGFHDDELSSRIKAELDRSIAKHLEAAPHDFRPVLRPVKEPVRLTSTLTQSTQDYIDILKRKYHV</sequence>
<dbReference type="PANTHER" id="PTHR24147:SF53">
    <property type="entry name" value="ANKYRIN REPEAT DOMAIN 26"/>
    <property type="match status" value="1"/>
</dbReference>
<dbReference type="InterPro" id="IPR039497">
    <property type="entry name" value="CC144C-like_CC_dom"/>
</dbReference>
<dbReference type="PANTHER" id="PTHR24147">
    <property type="entry name" value="ANKYRIN REPEAT DOMAIN 36-RELATED"/>
    <property type="match status" value="1"/>
</dbReference>
<dbReference type="InterPro" id="IPR050657">
    <property type="entry name" value="Ankyrin_repeat_domain"/>
</dbReference>
<name>A0A8S3YLC3_9EUPU</name>
<evidence type="ECO:0000256" key="1">
    <source>
        <dbReference type="ARBA" id="ARBA00023054"/>
    </source>
</evidence>
<protein>
    <recommendedName>
        <fullName evidence="3">CCDC144C-like coiled-coil domain-containing protein</fullName>
    </recommendedName>
</protein>
<accession>A0A8S3YLC3</accession>
<feature type="coiled-coil region" evidence="2">
    <location>
        <begin position="561"/>
        <end position="588"/>
    </location>
</feature>
<feature type="coiled-coil region" evidence="2">
    <location>
        <begin position="72"/>
        <end position="197"/>
    </location>
</feature>
<evidence type="ECO:0000256" key="2">
    <source>
        <dbReference type="SAM" id="Coils"/>
    </source>
</evidence>
<dbReference type="Proteomes" id="UP000678393">
    <property type="component" value="Unassembled WGS sequence"/>
</dbReference>
<dbReference type="Pfam" id="PF14915">
    <property type="entry name" value="CCDC144C"/>
    <property type="match status" value="1"/>
</dbReference>